<keyword evidence="2" id="KW-0479">Metal-binding</keyword>
<comment type="caution">
    <text evidence="3">The sequence shown here is derived from an EMBL/GenBank/DDBJ whole genome shotgun (WGS) entry which is preliminary data.</text>
</comment>
<dbReference type="AlphaFoldDB" id="A0A918S6E0"/>
<dbReference type="Pfam" id="PF01546">
    <property type="entry name" value="Peptidase_M20"/>
    <property type="match status" value="1"/>
</dbReference>
<dbReference type="SUPFAM" id="SSF53187">
    <property type="entry name" value="Zn-dependent exopeptidases"/>
    <property type="match status" value="1"/>
</dbReference>
<feature type="binding site" evidence="2">
    <location>
        <position position="165"/>
    </location>
    <ligand>
        <name>Mn(2+)</name>
        <dbReference type="ChEBI" id="CHEBI:29035"/>
        <label>2</label>
    </ligand>
</feature>
<organism evidence="3 4">
    <name type="scientific">Salinimicrobium marinum</name>
    <dbReference type="NCBI Taxonomy" id="680283"/>
    <lineage>
        <taxon>Bacteria</taxon>
        <taxon>Pseudomonadati</taxon>
        <taxon>Bacteroidota</taxon>
        <taxon>Flavobacteriia</taxon>
        <taxon>Flavobacteriales</taxon>
        <taxon>Flavobacteriaceae</taxon>
        <taxon>Salinimicrobium</taxon>
    </lineage>
</organism>
<feature type="binding site" evidence="2">
    <location>
        <position position="398"/>
    </location>
    <ligand>
        <name>Mn(2+)</name>
        <dbReference type="ChEBI" id="CHEBI:29035"/>
        <label>2</label>
    </ligand>
</feature>
<dbReference type="PANTHER" id="PTHR11014">
    <property type="entry name" value="PEPTIDASE M20 FAMILY MEMBER"/>
    <property type="match status" value="1"/>
</dbReference>
<dbReference type="GO" id="GO:0016787">
    <property type="term" value="F:hydrolase activity"/>
    <property type="evidence" value="ECO:0007669"/>
    <property type="project" value="InterPro"/>
</dbReference>
<evidence type="ECO:0000256" key="1">
    <source>
        <dbReference type="ARBA" id="ARBA00022801"/>
    </source>
</evidence>
<keyword evidence="1" id="KW-0378">Hydrolase</keyword>
<evidence type="ECO:0000313" key="4">
    <source>
        <dbReference type="Proteomes" id="UP000610456"/>
    </source>
</evidence>
<dbReference type="GO" id="GO:0046872">
    <property type="term" value="F:metal ion binding"/>
    <property type="evidence" value="ECO:0007669"/>
    <property type="project" value="UniProtKB-KW"/>
</dbReference>
<dbReference type="Gene3D" id="3.40.630.10">
    <property type="entry name" value="Zn peptidases"/>
    <property type="match status" value="1"/>
</dbReference>
<dbReference type="EMBL" id="BMXB01000001">
    <property type="protein sequence ID" value="GHA26410.1"/>
    <property type="molecule type" value="Genomic_DNA"/>
</dbReference>
<dbReference type="InterPro" id="IPR017439">
    <property type="entry name" value="Amidohydrolase"/>
</dbReference>
<evidence type="ECO:0000256" key="2">
    <source>
        <dbReference type="PIRSR" id="PIRSR005962-1"/>
    </source>
</evidence>
<proteinExistence type="predicted"/>
<reference evidence="3" key="2">
    <citation type="submission" date="2020-09" db="EMBL/GenBank/DDBJ databases">
        <authorList>
            <person name="Sun Q."/>
            <person name="Kim S."/>
        </authorList>
    </citation>
    <scope>NUCLEOTIDE SEQUENCE</scope>
    <source>
        <strain evidence="3">KCTC 12719</strain>
    </source>
</reference>
<evidence type="ECO:0000313" key="3">
    <source>
        <dbReference type="EMBL" id="GHA26410.1"/>
    </source>
</evidence>
<name>A0A918S6E0_9FLAO</name>
<sequence>MSCFKKGVVVLFGFSAFGQSNLQEHEIHSYVQAQTEEIFDSLVAIRRDFHVYPEVSEQEKRTSEKITEYLTALGLEVKTGIGGYGVVGILKGERPGKSIAWRADIDAMPSNIPDVVAFESKNEGVRHICGHDVHTAIGLGIANVLSGQKDSLKGNVYFVFQPSEENYKGAKAMIDDGLFQKISADEIYGLHISPFPVGSIATKAGNIYAHTNRVEVVYQKSGNEDSLINYTKKLISGLQNVPADSEFWNPANLGDPEIGIENPNTVFKDFLAVKENFEIDQTNDQLVIKAYLHSDDKKPLDTFLTVLRKTLTDSEYSENLISADYSYEKAVVVNDKDLTEKTVNSIKEIYGEKSVIPLYGVVTADRGDDFAYFQKEIPGVYFFLGGANYETGMIPMPHSPDFAVDEESIKVGVNYFSSMIIERLKAE</sequence>
<dbReference type="InterPro" id="IPR002933">
    <property type="entry name" value="Peptidase_M20"/>
</dbReference>
<dbReference type="PIRSF" id="PIRSF005962">
    <property type="entry name" value="Pept_M20D_amidohydro"/>
    <property type="match status" value="1"/>
</dbReference>
<comment type="cofactor">
    <cofactor evidence="2">
        <name>Mn(2+)</name>
        <dbReference type="ChEBI" id="CHEBI:29035"/>
    </cofactor>
    <text evidence="2">The Mn(2+) ion enhances activity.</text>
</comment>
<gene>
    <name evidence="3" type="ORF">GCM10007103_04720</name>
</gene>
<dbReference type="Gene3D" id="3.30.70.360">
    <property type="match status" value="1"/>
</dbReference>
<dbReference type="PANTHER" id="PTHR11014:SF63">
    <property type="entry name" value="METALLOPEPTIDASE, PUTATIVE (AFU_ORTHOLOGUE AFUA_6G09600)-RELATED"/>
    <property type="match status" value="1"/>
</dbReference>
<feature type="binding site" evidence="2">
    <location>
        <position position="131"/>
    </location>
    <ligand>
        <name>Mn(2+)</name>
        <dbReference type="ChEBI" id="CHEBI:29035"/>
        <label>2</label>
    </ligand>
</feature>
<accession>A0A918S6E0</accession>
<keyword evidence="2" id="KW-0464">Manganese</keyword>
<feature type="binding site" evidence="2">
    <location>
        <position position="191"/>
    </location>
    <ligand>
        <name>Mn(2+)</name>
        <dbReference type="ChEBI" id="CHEBI:29035"/>
        <label>2</label>
    </ligand>
</feature>
<reference evidence="3" key="1">
    <citation type="journal article" date="2014" name="Int. J. Syst. Evol. Microbiol.">
        <title>Complete genome sequence of Corynebacterium casei LMG S-19264T (=DSM 44701T), isolated from a smear-ripened cheese.</title>
        <authorList>
            <consortium name="US DOE Joint Genome Institute (JGI-PGF)"/>
            <person name="Walter F."/>
            <person name="Albersmeier A."/>
            <person name="Kalinowski J."/>
            <person name="Ruckert C."/>
        </authorList>
    </citation>
    <scope>NUCLEOTIDE SEQUENCE</scope>
    <source>
        <strain evidence="3">KCTC 12719</strain>
    </source>
</reference>
<dbReference type="Proteomes" id="UP000610456">
    <property type="component" value="Unassembled WGS sequence"/>
</dbReference>
<keyword evidence="4" id="KW-1185">Reference proteome</keyword>
<feature type="binding site" evidence="2">
    <location>
        <position position="129"/>
    </location>
    <ligand>
        <name>Mn(2+)</name>
        <dbReference type="ChEBI" id="CHEBI:29035"/>
        <label>2</label>
    </ligand>
</feature>
<dbReference type="NCBIfam" id="TIGR01891">
    <property type="entry name" value="amidohydrolases"/>
    <property type="match status" value="1"/>
</dbReference>
<protein>
    <submittedName>
        <fullName evidence="3">Amidohydrolase</fullName>
    </submittedName>
</protein>